<dbReference type="InterPro" id="IPR009057">
    <property type="entry name" value="Homeodomain-like_sf"/>
</dbReference>
<feature type="DNA-binding region" description="H-T-H motif" evidence="2">
    <location>
        <begin position="57"/>
        <end position="76"/>
    </location>
</feature>
<evidence type="ECO:0000256" key="2">
    <source>
        <dbReference type="PROSITE-ProRule" id="PRU00335"/>
    </source>
</evidence>
<keyword evidence="1 2" id="KW-0238">DNA-binding</keyword>
<evidence type="ECO:0000313" key="6">
    <source>
        <dbReference type="Proteomes" id="UP000655366"/>
    </source>
</evidence>
<keyword evidence="6" id="KW-1185">Reference proteome</keyword>
<dbReference type="InterPro" id="IPR001647">
    <property type="entry name" value="HTH_TetR"/>
</dbReference>
<evidence type="ECO:0000313" key="5">
    <source>
        <dbReference type="EMBL" id="MBG0739604.1"/>
    </source>
</evidence>
<dbReference type="Gene3D" id="1.10.357.10">
    <property type="entry name" value="Tetracycline Repressor, domain 2"/>
    <property type="match status" value="1"/>
</dbReference>
<reference evidence="5 6" key="1">
    <citation type="submission" date="2020-11" db="EMBL/GenBank/DDBJ databases">
        <title>Arthrobacter antarcticus sp. nov., isolated from Antarctic Soil.</title>
        <authorList>
            <person name="Li J."/>
        </authorList>
    </citation>
    <scope>NUCLEOTIDE SEQUENCE [LARGE SCALE GENOMIC DNA]</scope>
    <source>
        <strain evidence="5 6">Z1-20</strain>
    </source>
</reference>
<dbReference type="PANTHER" id="PTHR30055:SF226">
    <property type="entry name" value="HTH-TYPE TRANSCRIPTIONAL REGULATOR PKSA"/>
    <property type="match status" value="1"/>
</dbReference>
<proteinExistence type="predicted"/>
<dbReference type="InterPro" id="IPR050109">
    <property type="entry name" value="HTH-type_TetR-like_transc_reg"/>
</dbReference>
<gene>
    <name evidence="5" type="ORF">IV500_09425</name>
</gene>
<feature type="domain" description="HTH tetR-type" evidence="4">
    <location>
        <begin position="35"/>
        <end position="94"/>
    </location>
</feature>
<dbReference type="Pfam" id="PF00440">
    <property type="entry name" value="TetR_N"/>
    <property type="match status" value="1"/>
</dbReference>
<dbReference type="AlphaFoldDB" id="A0A931G7S4"/>
<dbReference type="GO" id="GO:0000976">
    <property type="term" value="F:transcription cis-regulatory region binding"/>
    <property type="evidence" value="ECO:0007669"/>
    <property type="project" value="TreeGrafter"/>
</dbReference>
<evidence type="ECO:0000256" key="3">
    <source>
        <dbReference type="SAM" id="MobiDB-lite"/>
    </source>
</evidence>
<organism evidence="5 6">
    <name type="scientific">Arthrobacter terrae</name>
    <dbReference type="NCBI Taxonomy" id="2935737"/>
    <lineage>
        <taxon>Bacteria</taxon>
        <taxon>Bacillati</taxon>
        <taxon>Actinomycetota</taxon>
        <taxon>Actinomycetes</taxon>
        <taxon>Micrococcales</taxon>
        <taxon>Micrococcaceae</taxon>
        <taxon>Arthrobacter</taxon>
    </lineage>
</organism>
<dbReference type="PANTHER" id="PTHR30055">
    <property type="entry name" value="HTH-TYPE TRANSCRIPTIONAL REGULATOR RUTR"/>
    <property type="match status" value="1"/>
</dbReference>
<evidence type="ECO:0000256" key="1">
    <source>
        <dbReference type="ARBA" id="ARBA00023125"/>
    </source>
</evidence>
<feature type="region of interest" description="Disordered" evidence="3">
    <location>
        <begin position="1"/>
        <end position="31"/>
    </location>
</feature>
<dbReference type="GO" id="GO:0003700">
    <property type="term" value="F:DNA-binding transcription factor activity"/>
    <property type="evidence" value="ECO:0007669"/>
    <property type="project" value="TreeGrafter"/>
</dbReference>
<dbReference type="SUPFAM" id="SSF48498">
    <property type="entry name" value="Tetracyclin repressor-like, C-terminal domain"/>
    <property type="match status" value="1"/>
</dbReference>
<accession>A0A931G7S4</accession>
<dbReference type="EMBL" id="JADNYM010000010">
    <property type="protein sequence ID" value="MBG0739604.1"/>
    <property type="molecule type" value="Genomic_DNA"/>
</dbReference>
<dbReference type="InterPro" id="IPR036271">
    <property type="entry name" value="Tet_transcr_reg_TetR-rel_C_sf"/>
</dbReference>
<protein>
    <submittedName>
        <fullName evidence="5">TetR/AcrR family transcriptional regulator</fullName>
    </submittedName>
</protein>
<name>A0A931G7S4_9MICC</name>
<dbReference type="Proteomes" id="UP000655366">
    <property type="component" value="Unassembled WGS sequence"/>
</dbReference>
<dbReference type="SUPFAM" id="SSF46689">
    <property type="entry name" value="Homeodomain-like"/>
    <property type="match status" value="1"/>
</dbReference>
<dbReference type="PROSITE" id="PS50977">
    <property type="entry name" value="HTH_TETR_2"/>
    <property type="match status" value="1"/>
</dbReference>
<comment type="caution">
    <text evidence="5">The sequence shown here is derived from an EMBL/GenBank/DDBJ whole genome shotgun (WGS) entry which is preliminary data.</text>
</comment>
<feature type="compositionally biased region" description="Polar residues" evidence="3">
    <location>
        <begin position="232"/>
        <end position="247"/>
    </location>
</feature>
<evidence type="ECO:0000259" key="4">
    <source>
        <dbReference type="PROSITE" id="PS50977"/>
    </source>
</evidence>
<sequence length="254" mass="27125">MNISQPVHGSDGTAHGISAGPAVDGRSARWDAHRDERRRSLIKESRRAIHLLGADASMEDIAAAAGTSKSVFYRYFGDKAGLQEAVGEVVIAQMQQKILDAAKTAASPWQGLSNMVSAYLEMAETSPNVYAFATQVPAGESGQGRSAVQADGALGTFFDKITAMIAEPMRAHFSQTGSAAPLYWPAAAIGLVRTAGELWLTTPASSQKPDHGAMAEQLTSWLFLGIAPEIEQQSTRHALQEPSPRTTSVKEHHD</sequence>
<feature type="region of interest" description="Disordered" evidence="3">
    <location>
        <begin position="232"/>
        <end position="254"/>
    </location>
</feature>